<dbReference type="NCBIfam" id="TIGR03099">
    <property type="entry name" value="dCO2ase_PEP1"/>
    <property type="match status" value="1"/>
</dbReference>
<dbReference type="InterPro" id="IPR009006">
    <property type="entry name" value="Ala_racemase/Decarboxylase_C"/>
</dbReference>
<evidence type="ECO:0000313" key="5">
    <source>
        <dbReference type="EMBL" id="REH35348.1"/>
    </source>
</evidence>
<dbReference type="Gene3D" id="3.20.20.10">
    <property type="entry name" value="Alanine racemase"/>
    <property type="match status" value="1"/>
</dbReference>
<feature type="active site" description="Proton donor" evidence="3">
    <location>
        <position position="349"/>
    </location>
</feature>
<dbReference type="Proteomes" id="UP000256269">
    <property type="component" value="Unassembled WGS sequence"/>
</dbReference>
<dbReference type="GO" id="GO:0008836">
    <property type="term" value="F:diaminopimelate decarboxylase activity"/>
    <property type="evidence" value="ECO:0007669"/>
    <property type="project" value="TreeGrafter"/>
</dbReference>
<feature type="domain" description="Orn/DAP/Arg decarboxylase 2 N-terminal" evidence="4">
    <location>
        <begin position="42"/>
        <end position="282"/>
    </location>
</feature>
<evidence type="ECO:0000256" key="3">
    <source>
        <dbReference type="PIRSR" id="PIRSR600183-50"/>
    </source>
</evidence>
<dbReference type="SUPFAM" id="SSF51419">
    <property type="entry name" value="PLP-binding barrel"/>
    <property type="match status" value="1"/>
</dbReference>
<name>A0A3E0GYU8_9PSEU</name>
<organism evidence="5 6">
    <name type="scientific">Kutzneria buriramensis</name>
    <dbReference type="NCBI Taxonomy" id="1045776"/>
    <lineage>
        <taxon>Bacteria</taxon>
        <taxon>Bacillati</taxon>
        <taxon>Actinomycetota</taxon>
        <taxon>Actinomycetes</taxon>
        <taxon>Pseudonocardiales</taxon>
        <taxon>Pseudonocardiaceae</taxon>
        <taxon>Kutzneria</taxon>
    </lineage>
</organism>
<dbReference type="PRINTS" id="PR01182">
    <property type="entry name" value="ORNDCRBXLASE"/>
</dbReference>
<dbReference type="PANTHER" id="PTHR43727">
    <property type="entry name" value="DIAMINOPIMELATE DECARBOXYLASE"/>
    <property type="match status" value="1"/>
</dbReference>
<dbReference type="AlphaFoldDB" id="A0A3E0GYU8"/>
<sequence>MSNTTEPFPRVNGVLTVGGVPVDRLAARVGGTPFFAYDRDLLSRRVAAVRAALPAEISLSYAVKANPMPAVLHHMSGEVDGFDVASAGELQKALDTTMPADRISFAGPGKTTDELVQAVAAGVTVELESAGELTRVREVGERLGIRPRVALRVNPDFSVRGSGMTLGGGAQQFGIDAEQVPAVLARLGDLDFHGFHVFAGSQNLRADSICEAQRATVDLVLKLAELVPVRYVNLGGGFGIPYSARDAALDLGPIGENLAKLVDTQLRQLDARVVIELGRYLVGEAGIYVTRVVDRKHSRGTTFLVVDGGLHHQLAASGNFGQKIRRNYPLTVATSESAVETVTVVGCLCTPLDLLGDKVELARADVGDLIAIFQAGAYGLTASPTAFLGHPSPREVLVGGTAPVSGENQCRQ</sequence>
<evidence type="ECO:0000256" key="1">
    <source>
        <dbReference type="ARBA" id="ARBA00001933"/>
    </source>
</evidence>
<dbReference type="RefSeq" id="WP_116180097.1">
    <property type="nucleotide sequence ID" value="NZ_CP144375.1"/>
</dbReference>
<proteinExistence type="predicted"/>
<protein>
    <submittedName>
        <fullName evidence="5">Diaminopimelate decarboxylase</fullName>
    </submittedName>
</protein>
<keyword evidence="2 3" id="KW-0663">Pyridoxal phosphate</keyword>
<dbReference type="PRINTS" id="PR01179">
    <property type="entry name" value="ODADCRBXLASE"/>
</dbReference>
<evidence type="ECO:0000259" key="4">
    <source>
        <dbReference type="Pfam" id="PF02784"/>
    </source>
</evidence>
<dbReference type="InterPro" id="IPR000183">
    <property type="entry name" value="Orn/DAP/Arg_de-COase"/>
</dbReference>
<dbReference type="PROSITE" id="PS00879">
    <property type="entry name" value="ODR_DC_2_2"/>
    <property type="match status" value="1"/>
</dbReference>
<reference evidence="5 6" key="1">
    <citation type="submission" date="2018-08" db="EMBL/GenBank/DDBJ databases">
        <title>Genomic Encyclopedia of Archaeal and Bacterial Type Strains, Phase II (KMG-II): from individual species to whole genera.</title>
        <authorList>
            <person name="Goeker M."/>
        </authorList>
    </citation>
    <scope>NUCLEOTIDE SEQUENCE [LARGE SCALE GENOMIC DNA]</scope>
    <source>
        <strain evidence="5 6">DSM 45791</strain>
    </source>
</reference>
<dbReference type="SUPFAM" id="SSF50621">
    <property type="entry name" value="Alanine racemase C-terminal domain-like"/>
    <property type="match status" value="1"/>
</dbReference>
<dbReference type="GO" id="GO:0006596">
    <property type="term" value="P:polyamine biosynthetic process"/>
    <property type="evidence" value="ECO:0007669"/>
    <property type="project" value="InterPro"/>
</dbReference>
<accession>A0A3E0GYU8</accession>
<comment type="cofactor">
    <cofactor evidence="1 3">
        <name>pyridoxal 5'-phosphate</name>
        <dbReference type="ChEBI" id="CHEBI:597326"/>
    </cofactor>
</comment>
<gene>
    <name evidence="5" type="ORF">BCF44_118209</name>
</gene>
<dbReference type="EMBL" id="QUNO01000018">
    <property type="protein sequence ID" value="REH35348.1"/>
    <property type="molecule type" value="Genomic_DNA"/>
</dbReference>
<dbReference type="GO" id="GO:0009089">
    <property type="term" value="P:lysine biosynthetic process via diaminopimelate"/>
    <property type="evidence" value="ECO:0007669"/>
    <property type="project" value="TreeGrafter"/>
</dbReference>
<evidence type="ECO:0000313" key="6">
    <source>
        <dbReference type="Proteomes" id="UP000256269"/>
    </source>
</evidence>
<comment type="caution">
    <text evidence="5">The sequence shown here is derived from an EMBL/GenBank/DDBJ whole genome shotgun (WGS) entry which is preliminary data.</text>
</comment>
<dbReference type="InterPro" id="IPR029066">
    <property type="entry name" value="PLP-binding_barrel"/>
</dbReference>
<dbReference type="CDD" id="cd06839">
    <property type="entry name" value="PLPDE_III_Btrk_like"/>
    <property type="match status" value="1"/>
</dbReference>
<dbReference type="Pfam" id="PF02784">
    <property type="entry name" value="Orn_Arg_deC_N"/>
    <property type="match status" value="1"/>
</dbReference>
<dbReference type="InterPro" id="IPR002433">
    <property type="entry name" value="Orn_de-COase"/>
</dbReference>
<dbReference type="PANTHER" id="PTHR43727:SF2">
    <property type="entry name" value="GROUP IV DECARBOXYLASE"/>
    <property type="match status" value="1"/>
</dbReference>
<keyword evidence="6" id="KW-1185">Reference proteome</keyword>
<dbReference type="Gene3D" id="2.40.37.10">
    <property type="entry name" value="Lyase, Ornithine Decarboxylase, Chain A, domain 1"/>
    <property type="match status" value="1"/>
</dbReference>
<dbReference type="InterPro" id="IPR022644">
    <property type="entry name" value="De-COase2_N"/>
</dbReference>
<dbReference type="OrthoDB" id="9802241at2"/>
<dbReference type="InterPro" id="IPR022657">
    <property type="entry name" value="De-COase2_CS"/>
</dbReference>
<evidence type="ECO:0000256" key="2">
    <source>
        <dbReference type="ARBA" id="ARBA00022898"/>
    </source>
</evidence>
<dbReference type="InterPro" id="IPR017530">
    <property type="entry name" value="DCO2ase_PEP1"/>
</dbReference>
<feature type="modified residue" description="N6-(pyridoxal phosphate)lysine" evidence="3">
    <location>
        <position position="64"/>
    </location>
</feature>